<gene>
    <name evidence="2" type="ORF">RNB18_31280</name>
</gene>
<organism evidence="2 3">
    <name type="scientific">Streptomyces doebereineriae</name>
    <dbReference type="NCBI Taxonomy" id="3075528"/>
    <lineage>
        <taxon>Bacteria</taxon>
        <taxon>Bacillati</taxon>
        <taxon>Actinomycetota</taxon>
        <taxon>Actinomycetes</taxon>
        <taxon>Kitasatosporales</taxon>
        <taxon>Streptomycetaceae</taxon>
        <taxon>Streptomyces</taxon>
    </lineage>
</organism>
<dbReference type="RefSeq" id="WP_311717470.1">
    <property type="nucleotide sequence ID" value="NZ_JAVREZ010000012.1"/>
</dbReference>
<feature type="region of interest" description="Disordered" evidence="1">
    <location>
        <begin position="101"/>
        <end position="122"/>
    </location>
</feature>
<protein>
    <submittedName>
        <fullName evidence="2">Uncharacterized protein</fullName>
    </submittedName>
</protein>
<evidence type="ECO:0000256" key="1">
    <source>
        <dbReference type="SAM" id="MobiDB-lite"/>
    </source>
</evidence>
<reference evidence="3" key="1">
    <citation type="submission" date="2023-07" db="EMBL/GenBank/DDBJ databases">
        <title>30 novel species of actinomycetes from the DSMZ collection.</title>
        <authorList>
            <person name="Nouioui I."/>
        </authorList>
    </citation>
    <scope>NUCLEOTIDE SEQUENCE [LARGE SCALE GENOMIC DNA]</scope>
    <source>
        <strain evidence="3">DSM 41640</strain>
    </source>
</reference>
<proteinExistence type="predicted"/>
<dbReference type="Proteomes" id="UP001183824">
    <property type="component" value="Unassembled WGS sequence"/>
</dbReference>
<keyword evidence="3" id="KW-1185">Reference proteome</keyword>
<evidence type="ECO:0000313" key="3">
    <source>
        <dbReference type="Proteomes" id="UP001183824"/>
    </source>
</evidence>
<sequence length="122" mass="13923">MADAEVHRRETLARQRREWETETALNAVMSDPEVQRLKEEIEELEASLARDLSPTLRRFEERYDRAVQDANLDVLSRSCPGKHGRWGRICVLDAGHQAEYPRLGTNPEGQPVAWLGSAPDED</sequence>
<comment type="caution">
    <text evidence="2">The sequence shown here is derived from an EMBL/GenBank/DDBJ whole genome shotgun (WGS) entry which is preliminary data.</text>
</comment>
<name>A0ABU2VI91_9ACTN</name>
<evidence type="ECO:0000313" key="2">
    <source>
        <dbReference type="EMBL" id="MDT0484617.1"/>
    </source>
</evidence>
<dbReference type="EMBL" id="JAVREZ010000012">
    <property type="protein sequence ID" value="MDT0484617.1"/>
    <property type="molecule type" value="Genomic_DNA"/>
</dbReference>
<accession>A0ABU2VI91</accession>